<accession>A0A7G9WDG0</accession>
<keyword evidence="1" id="KW-1133">Transmembrane helix</keyword>
<keyword evidence="3" id="KW-1185">Reference proteome</keyword>
<name>A0A7G9WDG0_ALKCA</name>
<protein>
    <submittedName>
        <fullName evidence="2">DUF2085 domain-containing protein</fullName>
    </submittedName>
</protein>
<keyword evidence="1" id="KW-0812">Transmembrane</keyword>
<proteinExistence type="predicted"/>
<gene>
    <name evidence="2" type="ORF">HYG86_15115</name>
</gene>
<feature type="transmembrane region" description="Helical" evidence="1">
    <location>
        <begin position="82"/>
        <end position="105"/>
    </location>
</feature>
<evidence type="ECO:0000313" key="3">
    <source>
        <dbReference type="Proteomes" id="UP000516160"/>
    </source>
</evidence>
<evidence type="ECO:0000256" key="1">
    <source>
        <dbReference type="SAM" id="Phobius"/>
    </source>
</evidence>
<sequence>MAWGQLFGCHQLASRSFFIKGFQLPVCARCTGVFFGQGLAILSIIFLREYLSAIWSVVAMGIMFLDWFVQKIGLLESNNSRRLVTGVLGGYGFWTILVIMLFKILR</sequence>
<organism evidence="2 3">
    <name type="scientific">Alkalicella caledoniensis</name>
    <dbReference type="NCBI Taxonomy" id="2731377"/>
    <lineage>
        <taxon>Bacteria</taxon>
        <taxon>Bacillati</taxon>
        <taxon>Bacillota</taxon>
        <taxon>Clostridia</taxon>
        <taxon>Eubacteriales</taxon>
        <taxon>Proteinivoracaceae</taxon>
        <taxon>Alkalicella</taxon>
    </lineage>
</organism>
<dbReference type="AlphaFoldDB" id="A0A7G9WDG0"/>
<feature type="transmembrane region" description="Helical" evidence="1">
    <location>
        <begin position="53"/>
        <end position="70"/>
    </location>
</feature>
<evidence type="ECO:0000313" key="2">
    <source>
        <dbReference type="EMBL" id="QNO16722.1"/>
    </source>
</evidence>
<dbReference type="EMBL" id="CP058559">
    <property type="protein sequence ID" value="QNO16722.1"/>
    <property type="molecule type" value="Genomic_DNA"/>
</dbReference>
<dbReference type="Pfam" id="PF09858">
    <property type="entry name" value="DUF2085"/>
    <property type="match status" value="1"/>
</dbReference>
<dbReference type="Proteomes" id="UP000516160">
    <property type="component" value="Chromosome"/>
</dbReference>
<feature type="transmembrane region" description="Helical" evidence="1">
    <location>
        <begin position="26"/>
        <end position="47"/>
    </location>
</feature>
<dbReference type="KEGG" id="acae:HYG86_15115"/>
<dbReference type="InterPro" id="IPR019206">
    <property type="entry name" value="DUF2085_TM"/>
</dbReference>
<reference evidence="2 3" key="1">
    <citation type="submission" date="2020-07" db="EMBL/GenBank/DDBJ databases">
        <title>Alkalicella. sp. LB2 genome.</title>
        <authorList>
            <person name="Postec A."/>
            <person name="Quemeneur M."/>
        </authorList>
    </citation>
    <scope>NUCLEOTIDE SEQUENCE [LARGE SCALE GENOMIC DNA]</scope>
    <source>
        <strain evidence="2 3">LB2</strain>
    </source>
</reference>
<keyword evidence="1" id="KW-0472">Membrane</keyword>